<keyword evidence="9" id="KW-0227">DNA damage</keyword>
<accession>A0A8H7PJ06</accession>
<evidence type="ECO:0000256" key="3">
    <source>
        <dbReference type="ARBA" id="ARBA00018504"/>
    </source>
</evidence>
<proteinExistence type="inferred from homology"/>
<evidence type="ECO:0000256" key="6">
    <source>
        <dbReference type="ARBA" id="ARBA00023054"/>
    </source>
</evidence>
<keyword evidence="5 9" id="KW-0805">Transcription regulation</keyword>
<keyword evidence="9" id="KW-0234">DNA repair</keyword>
<keyword evidence="8 9" id="KW-0539">Nucleus</keyword>
<evidence type="ECO:0000256" key="4">
    <source>
        <dbReference type="ARBA" id="ARBA00022853"/>
    </source>
</evidence>
<protein>
    <recommendedName>
        <fullName evidence="3 9">Chromatin modification-related protein EAF6</fullName>
    </recommendedName>
</protein>
<evidence type="ECO:0000256" key="2">
    <source>
        <dbReference type="ARBA" id="ARBA00010916"/>
    </source>
</evidence>
<evidence type="ECO:0000313" key="11">
    <source>
        <dbReference type="EMBL" id="KAG2174439.1"/>
    </source>
</evidence>
<comment type="similarity">
    <text evidence="2 9">Belongs to the EAF6 family.</text>
</comment>
<dbReference type="Pfam" id="PF09340">
    <property type="entry name" value="NuA4"/>
    <property type="match status" value="1"/>
</dbReference>
<dbReference type="GO" id="GO:0005634">
    <property type="term" value="C:nucleus"/>
    <property type="evidence" value="ECO:0007669"/>
    <property type="project" value="UniProtKB-SubCell"/>
</dbReference>
<dbReference type="InterPro" id="IPR015418">
    <property type="entry name" value="Eaf6"/>
</dbReference>
<dbReference type="GO" id="GO:0035267">
    <property type="term" value="C:NuA4 histone acetyltransferase complex"/>
    <property type="evidence" value="ECO:0007669"/>
    <property type="project" value="UniProtKB-UniRule"/>
</dbReference>
<name>A0A8H7PJ06_9FUNG</name>
<evidence type="ECO:0000256" key="8">
    <source>
        <dbReference type="ARBA" id="ARBA00023242"/>
    </source>
</evidence>
<dbReference type="AlphaFoldDB" id="A0A8H7PJ06"/>
<evidence type="ECO:0000256" key="10">
    <source>
        <dbReference type="SAM" id="Coils"/>
    </source>
</evidence>
<dbReference type="OrthoDB" id="440324at2759"/>
<dbReference type="GO" id="GO:0006281">
    <property type="term" value="P:DNA repair"/>
    <property type="evidence" value="ECO:0007669"/>
    <property type="project" value="UniProtKB-UniRule"/>
</dbReference>
<sequence length="119" mass="14134">MRYSHYILTNEPVLNQQLQPQNSPATRQKYEEAKQELQALLSRKKQVDNNLANLEHSIYLFEGSYLEDTQQNGNIIRGFDGYLTNRPDKKKQKFTEFDRLFSLSSSTYQKVRHMDWDSK</sequence>
<comment type="subunit">
    <text evidence="9">Component of the NuA4 histone acetyltransferase complex.</text>
</comment>
<feature type="coiled-coil region" evidence="10">
    <location>
        <begin position="27"/>
        <end position="57"/>
    </location>
</feature>
<dbReference type="Proteomes" id="UP000612746">
    <property type="component" value="Unassembled WGS sequence"/>
</dbReference>
<evidence type="ECO:0000313" key="12">
    <source>
        <dbReference type="Proteomes" id="UP000612746"/>
    </source>
</evidence>
<evidence type="ECO:0000256" key="5">
    <source>
        <dbReference type="ARBA" id="ARBA00023015"/>
    </source>
</evidence>
<gene>
    <name evidence="11" type="ORF">INT44_006702</name>
</gene>
<evidence type="ECO:0000256" key="7">
    <source>
        <dbReference type="ARBA" id="ARBA00023163"/>
    </source>
</evidence>
<reference evidence="11" key="1">
    <citation type="submission" date="2020-12" db="EMBL/GenBank/DDBJ databases">
        <title>Metabolic potential, ecology and presence of endohyphal bacteria is reflected in genomic diversity of Mucoromycotina.</title>
        <authorList>
            <person name="Muszewska A."/>
            <person name="Okrasinska A."/>
            <person name="Steczkiewicz K."/>
            <person name="Drgas O."/>
            <person name="Orlowska M."/>
            <person name="Perlinska-Lenart U."/>
            <person name="Aleksandrzak-Piekarczyk T."/>
            <person name="Szatraj K."/>
            <person name="Zielenkiewicz U."/>
            <person name="Pilsyk S."/>
            <person name="Malc E."/>
            <person name="Mieczkowski P."/>
            <person name="Kruszewska J.S."/>
            <person name="Biernat P."/>
            <person name="Pawlowska J."/>
        </authorList>
    </citation>
    <scope>NUCLEOTIDE SEQUENCE</scope>
    <source>
        <strain evidence="11">WA0000051536</strain>
    </source>
</reference>
<keyword evidence="6 10" id="KW-0175">Coiled coil</keyword>
<dbReference type="EMBL" id="JAEPRA010000016">
    <property type="protein sequence ID" value="KAG2174439.1"/>
    <property type="molecule type" value="Genomic_DNA"/>
</dbReference>
<evidence type="ECO:0000256" key="1">
    <source>
        <dbReference type="ARBA" id="ARBA00004123"/>
    </source>
</evidence>
<keyword evidence="7 9" id="KW-0804">Transcription</keyword>
<comment type="subcellular location">
    <subcellularLocation>
        <location evidence="1 9">Nucleus</location>
    </subcellularLocation>
</comment>
<comment type="function">
    <text evidence="9">Component of the NuA4 histone acetyltransferase complex which is involved in transcriptional activation of selected genes principally by acetylation of nucleosomal histone H4 and H2A. The NuA4 complex is also involved in DNA repair.</text>
</comment>
<keyword evidence="12" id="KW-1185">Reference proteome</keyword>
<dbReference type="PANTHER" id="PTHR13476">
    <property type="entry name" value="CHROMATIN MODIFICATION-RELATED PROTEIN MEAF6"/>
    <property type="match status" value="1"/>
</dbReference>
<comment type="caution">
    <text evidence="11">The sequence shown here is derived from an EMBL/GenBank/DDBJ whole genome shotgun (WGS) entry which is preliminary data.</text>
</comment>
<keyword evidence="4 9" id="KW-0156">Chromatin regulator</keyword>
<evidence type="ECO:0000256" key="9">
    <source>
        <dbReference type="RuleBase" id="RU368022"/>
    </source>
</evidence>
<dbReference type="GO" id="GO:0006325">
    <property type="term" value="P:chromatin organization"/>
    <property type="evidence" value="ECO:0007669"/>
    <property type="project" value="UniProtKB-KW"/>
</dbReference>
<organism evidence="11 12">
    <name type="scientific">Umbelopsis vinacea</name>
    <dbReference type="NCBI Taxonomy" id="44442"/>
    <lineage>
        <taxon>Eukaryota</taxon>
        <taxon>Fungi</taxon>
        <taxon>Fungi incertae sedis</taxon>
        <taxon>Mucoromycota</taxon>
        <taxon>Mucoromycotina</taxon>
        <taxon>Umbelopsidomycetes</taxon>
        <taxon>Umbelopsidales</taxon>
        <taxon>Umbelopsidaceae</taxon>
        <taxon>Umbelopsis</taxon>
    </lineage>
</organism>